<dbReference type="VEuPathDB" id="FungiDB:UMAG_05753"/>
<dbReference type="GO" id="GO:0005680">
    <property type="term" value="C:anaphase-promoting complex"/>
    <property type="evidence" value="ECO:0000318"/>
    <property type="project" value="GO_Central"/>
</dbReference>
<keyword evidence="4" id="KW-0833">Ubl conjugation pathway</keyword>
<evidence type="ECO:0000256" key="1">
    <source>
        <dbReference type="ARBA" id="ARBA00016067"/>
    </source>
</evidence>
<evidence type="ECO:0000256" key="2">
    <source>
        <dbReference type="ARBA" id="ARBA00022618"/>
    </source>
</evidence>
<dbReference type="GO" id="GO:0051301">
    <property type="term" value="P:cell division"/>
    <property type="evidence" value="ECO:0007669"/>
    <property type="project" value="UniProtKB-KW"/>
</dbReference>
<dbReference type="STRING" id="237631.A0A0D1DSX4"/>
<evidence type="ECO:0000256" key="3">
    <source>
        <dbReference type="ARBA" id="ARBA00022776"/>
    </source>
</evidence>
<dbReference type="PANTHER" id="PTHR13260">
    <property type="entry name" value="ANAPHASE PROMOTING COMPLEX SUBUNIT 4 APC4"/>
    <property type="match status" value="1"/>
</dbReference>
<organism evidence="7 8">
    <name type="scientific">Mycosarcoma maydis</name>
    <name type="common">Corn smut fungus</name>
    <name type="synonym">Ustilago maydis</name>
    <dbReference type="NCBI Taxonomy" id="5270"/>
    <lineage>
        <taxon>Eukaryota</taxon>
        <taxon>Fungi</taxon>
        <taxon>Dikarya</taxon>
        <taxon>Basidiomycota</taxon>
        <taxon>Ustilaginomycotina</taxon>
        <taxon>Ustilaginomycetes</taxon>
        <taxon>Ustilaginales</taxon>
        <taxon>Ustilaginaceae</taxon>
        <taxon>Mycosarcoma</taxon>
    </lineage>
</organism>
<evidence type="ECO:0000259" key="6">
    <source>
        <dbReference type="Pfam" id="PF12896"/>
    </source>
</evidence>
<dbReference type="OrthoDB" id="10259843at2759"/>
<protein>
    <recommendedName>
        <fullName evidence="1">Anaphase-promoting complex subunit 4</fullName>
    </recommendedName>
</protein>
<dbReference type="eggNOG" id="ENOG502SB3W">
    <property type="taxonomic scope" value="Eukaryota"/>
</dbReference>
<evidence type="ECO:0000256" key="5">
    <source>
        <dbReference type="ARBA" id="ARBA00023306"/>
    </source>
</evidence>
<dbReference type="KEGG" id="uma:UMAG_05753"/>
<keyword evidence="3" id="KW-0498">Mitosis</keyword>
<keyword evidence="5" id="KW-0131">Cell cycle</keyword>
<dbReference type="Proteomes" id="UP000000561">
    <property type="component" value="Chromosome 16"/>
</dbReference>
<dbReference type="InParanoid" id="A0A0D1DSX4"/>
<proteinExistence type="predicted"/>
<reference evidence="7 8" key="1">
    <citation type="journal article" date="2006" name="Nature">
        <title>Insights from the genome of the biotrophic fungal plant pathogen Ustilago maydis.</title>
        <authorList>
            <person name="Kamper J."/>
            <person name="Kahmann R."/>
            <person name="Bolker M."/>
            <person name="Ma L.J."/>
            <person name="Brefort T."/>
            <person name="Saville B.J."/>
            <person name="Banuett F."/>
            <person name="Kronstad J.W."/>
            <person name="Gold S.E."/>
            <person name="Muller O."/>
            <person name="Perlin M.H."/>
            <person name="Wosten H.A."/>
            <person name="de Vries R."/>
            <person name="Ruiz-Herrera J."/>
            <person name="Reynaga-Pena C.G."/>
            <person name="Snetselaar K."/>
            <person name="McCann M."/>
            <person name="Perez-Martin J."/>
            <person name="Feldbrugge M."/>
            <person name="Basse C.W."/>
            <person name="Steinberg G."/>
            <person name="Ibeas J.I."/>
            <person name="Holloman W."/>
            <person name="Guzman P."/>
            <person name="Farman M."/>
            <person name="Stajich J.E."/>
            <person name="Sentandreu R."/>
            <person name="Gonzalez-Prieto J.M."/>
            <person name="Kennell J.C."/>
            <person name="Molina L."/>
            <person name="Schirawski J."/>
            <person name="Mendoza-Mendoza A."/>
            <person name="Greilinger D."/>
            <person name="Munch K."/>
            <person name="Rossel N."/>
            <person name="Scherer M."/>
            <person name="Vranes M."/>
            <person name="Ladendorf O."/>
            <person name="Vincon V."/>
            <person name="Fuchs U."/>
            <person name="Sandrock B."/>
            <person name="Meng S."/>
            <person name="Ho E.C."/>
            <person name="Cahill M.J."/>
            <person name="Boyce K.J."/>
            <person name="Klose J."/>
            <person name="Klosterman S.J."/>
            <person name="Deelstra H.J."/>
            <person name="Ortiz-Castellanos L."/>
            <person name="Li W."/>
            <person name="Sanchez-Alonso P."/>
            <person name="Schreier P.H."/>
            <person name="Hauser-Hahn I."/>
            <person name="Vaupel M."/>
            <person name="Koopmann E."/>
            <person name="Friedrich G."/>
            <person name="Voss H."/>
            <person name="Schluter T."/>
            <person name="Margolis J."/>
            <person name="Platt D."/>
            <person name="Swimmer C."/>
            <person name="Gnirke A."/>
            <person name="Chen F."/>
            <person name="Vysotskaia V."/>
            <person name="Mannhaupt G."/>
            <person name="Guldener U."/>
            <person name="Munsterkotter M."/>
            <person name="Haase D."/>
            <person name="Oesterheld M."/>
            <person name="Mewes H.W."/>
            <person name="Mauceli E.W."/>
            <person name="DeCaprio D."/>
            <person name="Wade C.M."/>
            <person name="Butler J."/>
            <person name="Young S."/>
            <person name="Jaffe D.B."/>
            <person name="Calvo S."/>
            <person name="Nusbaum C."/>
            <person name="Galagan J."/>
            <person name="Birren B.W."/>
        </authorList>
    </citation>
    <scope>NUCLEOTIDE SEQUENCE [LARGE SCALE GENOMIC DNA]</scope>
    <source>
        <strain evidence="8">DSM 14603 / FGSC 9021 / UM521</strain>
    </source>
</reference>
<accession>A0A0D1DSX4</accession>
<dbReference type="InterPro" id="IPR024790">
    <property type="entry name" value="APC4_long_dom"/>
</dbReference>
<evidence type="ECO:0000313" key="7">
    <source>
        <dbReference type="EMBL" id="KIS66971.1"/>
    </source>
</evidence>
<dbReference type="EMBL" id="CM003155">
    <property type="protein sequence ID" value="KIS66971.1"/>
    <property type="molecule type" value="Genomic_DNA"/>
</dbReference>
<dbReference type="AlphaFoldDB" id="A0A0D1DSX4"/>
<gene>
    <name evidence="7" type="ORF">UMAG_05753</name>
</gene>
<dbReference type="GO" id="GO:0034399">
    <property type="term" value="C:nuclear periphery"/>
    <property type="evidence" value="ECO:0000318"/>
    <property type="project" value="GO_Central"/>
</dbReference>
<dbReference type="PANTHER" id="PTHR13260:SF0">
    <property type="entry name" value="ANAPHASE-PROMOTING COMPLEX SUBUNIT 4"/>
    <property type="match status" value="1"/>
</dbReference>
<dbReference type="RefSeq" id="XP_011391492.1">
    <property type="nucleotide sequence ID" value="XM_011393190.1"/>
</dbReference>
<name>A0A0D1DSX4_MYCMD</name>
<keyword evidence="2" id="KW-0132">Cell division</keyword>
<dbReference type="InterPro" id="IPR024789">
    <property type="entry name" value="APC4"/>
</dbReference>
<dbReference type="OMA" id="VLWRMGD"/>
<dbReference type="GO" id="GO:0031145">
    <property type="term" value="P:anaphase-promoting complex-dependent catabolic process"/>
    <property type="evidence" value="ECO:0000318"/>
    <property type="project" value="GO_Central"/>
</dbReference>
<evidence type="ECO:0000313" key="8">
    <source>
        <dbReference type="Proteomes" id="UP000000561"/>
    </source>
</evidence>
<feature type="domain" description="Anaphase-promoting complex subunit 4 long" evidence="6">
    <location>
        <begin position="428"/>
        <end position="605"/>
    </location>
</feature>
<keyword evidence="8" id="KW-1185">Reference proteome</keyword>
<evidence type="ECO:0000256" key="4">
    <source>
        <dbReference type="ARBA" id="ARBA00022786"/>
    </source>
</evidence>
<dbReference type="GeneID" id="23565554"/>
<dbReference type="Pfam" id="PF12896">
    <property type="entry name" value="ANAPC4"/>
    <property type="match status" value="1"/>
</dbReference>
<sequence>MPVFLADGSVVGDGSQIGMFPVLADERLDKPATLLRTSANPRMDLVLLIVRDAAAQAVPAATAPPGMSAAQFALVQRMLAARQRGAQASSAQGVPEPKRGPQVHLVLWRMGDDSSIVWSVALSFDKAMDFAPTAAGASQQEHEDLHLHDVVWSPKGDRLAVLVSMKRSPVSSPSTESSRTTTFLRTYSVQDGRLLSSIPVRFSPENKSDSNHDHFADPMALSWLDVDLGLPNDAIDGSSESLLTKFSPLPVLPAEDSFAATGGASNLMPHQLRMMQMSGQKPPPGFQYPSNLALQGRGPLASIPRLAKADADLRLLEGGAASLALDADRALPLSPESVVLVSHPQNAWVELVLDGQAEIGTVRLPKVAQDMQQHARCMCLSSVLSLSHDMAQVVSISTSADFTLSDLKLRMPLPVSTRYGPSSTRRRIAAVSRAGHLLHFYLGYALDTASAMQQVYQKEFVHKVTNEWSKNIEDLSIRFGGDMKYELVNVLLTGRAGPAAEQFLLGNLTEGVLSRLEQQAMAATYTLKKLISENLKPALERCIICLAGLVGQTQFYGQNDEALQQALKILQSSLDSTLSLAQEVDLEALISQEFYRWCRTERERQERIKQDQDEPRLPVTYDVHCVAAYIDRGFENEEMHARLGNDLSSQALEETSTEARKEPTLKEALEGAKVFLASPSAKSIEAKPPHELSERERIATLAIVPALTKAVEILGGQLTQLLRADLDQSVVEETSSCLVASNSWSLAREPAPALSLSSLTDVQERTSRICTASFVGGEILFSAYILHSTSKKTPSRDSVLVVRRDTVSDRDALTSAHFSISGADDLSILDLGLYGDAELLVLATLPSTSVAILLAFDLADIPLTHHRDIANEAVATVTPTRATEFEKDFKPAKLAVNVNKQTVAVIGEDAQRIMYLDISAVELGDVAMQEDA</sequence>
<dbReference type="GO" id="GO:0070979">
    <property type="term" value="P:protein K11-linked ubiquitination"/>
    <property type="evidence" value="ECO:0000318"/>
    <property type="project" value="GO_Central"/>
</dbReference>